<dbReference type="PROSITE" id="PS51331">
    <property type="entry name" value="THYX"/>
    <property type="match status" value="1"/>
</dbReference>
<sequence>MEKIEKYNIEYEKPKVTLLQHSGLGVAEIAARTCYDSFENSENECVKNAMTKLDTDAINNIGESELLSNLAWVHHHHSIIEHATLSYLIEGTSRGVLQEHARHRLQAISVRSTRYTMSSVINAFVASVTIGVESEKSYFFFLEKLLDLNLFVITDPEYLAIEIHSIYDKLVFQYKRNTDFLVNAVAKSSLPFVQEFQGDAEALFEALQNGKKKRNVGDGFKHIVSDNWKVDMVVTFNIRSLKNYFDLRDSGAAWFQIQWLAEEMKKVTPLKYLRLISKEYKGND</sequence>
<reference evidence="1" key="1">
    <citation type="submission" date="2020-01" db="EMBL/GenBank/DDBJ databases">
        <authorList>
            <person name="Meier V. D."/>
            <person name="Meier V D."/>
        </authorList>
    </citation>
    <scope>NUCLEOTIDE SEQUENCE</scope>
    <source>
        <strain evidence="1">HLG_WM_MAG_04</strain>
    </source>
</reference>
<dbReference type="GO" id="GO:0006231">
    <property type="term" value="P:dTMP biosynthetic process"/>
    <property type="evidence" value="ECO:0007669"/>
    <property type="project" value="InterPro"/>
</dbReference>
<dbReference type="Pfam" id="PF02511">
    <property type="entry name" value="Thy1"/>
    <property type="match status" value="1"/>
</dbReference>
<dbReference type="GO" id="GO:0004799">
    <property type="term" value="F:thymidylate synthase activity"/>
    <property type="evidence" value="ECO:0007669"/>
    <property type="project" value="TreeGrafter"/>
</dbReference>
<keyword evidence="1" id="KW-0489">Methyltransferase</keyword>
<proteinExistence type="predicted"/>
<organism evidence="1">
    <name type="scientific">uncultured Sulfurovum sp</name>
    <dbReference type="NCBI Taxonomy" id="269237"/>
    <lineage>
        <taxon>Bacteria</taxon>
        <taxon>Pseudomonadati</taxon>
        <taxon>Campylobacterota</taxon>
        <taxon>Epsilonproteobacteria</taxon>
        <taxon>Campylobacterales</taxon>
        <taxon>Sulfurovaceae</taxon>
        <taxon>Sulfurovum</taxon>
        <taxon>environmental samples</taxon>
    </lineage>
</organism>
<dbReference type="AlphaFoldDB" id="A0A6S6SUB9"/>
<dbReference type="PANTHER" id="PTHR34934">
    <property type="entry name" value="FLAVIN-DEPENDENT THYMIDYLATE SYNTHASE"/>
    <property type="match status" value="1"/>
</dbReference>
<dbReference type="GO" id="GO:0032259">
    <property type="term" value="P:methylation"/>
    <property type="evidence" value="ECO:0007669"/>
    <property type="project" value="UniProtKB-KW"/>
</dbReference>
<dbReference type="GO" id="GO:0050797">
    <property type="term" value="F:thymidylate synthase (FAD) activity"/>
    <property type="evidence" value="ECO:0007669"/>
    <property type="project" value="InterPro"/>
</dbReference>
<protein>
    <submittedName>
        <fullName evidence="1">Thymidylate synthase thyX (EC)</fullName>
        <ecNumber evidence="1">2.1.1.-</ecNumber>
    </submittedName>
</protein>
<dbReference type="GO" id="GO:0070402">
    <property type="term" value="F:NADPH binding"/>
    <property type="evidence" value="ECO:0007669"/>
    <property type="project" value="TreeGrafter"/>
</dbReference>
<dbReference type="CDD" id="cd20175">
    <property type="entry name" value="ThyX"/>
    <property type="match status" value="1"/>
</dbReference>
<dbReference type="PANTHER" id="PTHR34934:SF1">
    <property type="entry name" value="FLAVIN-DEPENDENT THYMIDYLATE SYNTHASE"/>
    <property type="match status" value="1"/>
</dbReference>
<dbReference type="InterPro" id="IPR036098">
    <property type="entry name" value="Thymidylate_synthase_ThyX_sf"/>
</dbReference>
<dbReference type="Gene3D" id="3.30.1360.170">
    <property type="match status" value="1"/>
</dbReference>
<dbReference type="SUPFAM" id="SSF69796">
    <property type="entry name" value="Thymidylate synthase-complementing protein Thy1"/>
    <property type="match status" value="1"/>
</dbReference>
<keyword evidence="1" id="KW-0808">Transferase</keyword>
<evidence type="ECO:0000313" key="1">
    <source>
        <dbReference type="EMBL" id="CAA6810761.1"/>
    </source>
</evidence>
<dbReference type="InterPro" id="IPR003669">
    <property type="entry name" value="Thymidylate_synthase_ThyX"/>
</dbReference>
<dbReference type="EMBL" id="CACVAX010000032">
    <property type="protein sequence ID" value="CAA6810761.1"/>
    <property type="molecule type" value="Genomic_DNA"/>
</dbReference>
<accession>A0A6S6SUB9</accession>
<dbReference type="EC" id="2.1.1.-" evidence="1"/>
<name>A0A6S6SUB9_9BACT</name>
<dbReference type="GO" id="GO:0050660">
    <property type="term" value="F:flavin adenine dinucleotide binding"/>
    <property type="evidence" value="ECO:0007669"/>
    <property type="project" value="InterPro"/>
</dbReference>
<gene>
    <name evidence="1" type="ORF">HELGO_WM18579</name>
</gene>